<proteinExistence type="predicted"/>
<protein>
    <submittedName>
        <fullName evidence="2">Uncharacterized protein</fullName>
    </submittedName>
</protein>
<name>A0A6J4EB63_9PSED</name>
<reference evidence="2 4" key="1">
    <citation type="submission" date="2020-05" db="EMBL/GenBank/DDBJ databases">
        <title>Characterization of novel class B3 metallo-beta-lactamase from novel Pseudomonas species.</title>
        <authorList>
            <person name="Yamada K."/>
            <person name="Aoki K."/>
            <person name="Ishii Y."/>
        </authorList>
    </citation>
    <scope>NUCLEOTIDE SEQUENCE [LARGE SCALE GENOMIC DNA]</scope>
    <source>
        <strain evidence="2 4">TUM18999</strain>
        <strain evidence="3 5">TUM20286</strain>
    </source>
</reference>
<organism evidence="2 4">
    <name type="scientific">Pseudomonas tohonis</name>
    <dbReference type="NCBI Taxonomy" id="2725477"/>
    <lineage>
        <taxon>Bacteria</taxon>
        <taxon>Pseudomonadati</taxon>
        <taxon>Pseudomonadota</taxon>
        <taxon>Gammaproteobacteria</taxon>
        <taxon>Pseudomonadales</taxon>
        <taxon>Pseudomonadaceae</taxon>
        <taxon>Pseudomonas</taxon>
    </lineage>
</organism>
<accession>A0A6J4EB63</accession>
<keyword evidence="5" id="KW-1185">Reference proteome</keyword>
<feature type="region of interest" description="Disordered" evidence="1">
    <location>
        <begin position="166"/>
        <end position="189"/>
    </location>
</feature>
<evidence type="ECO:0000313" key="4">
    <source>
        <dbReference type="Proteomes" id="UP000509383"/>
    </source>
</evidence>
<evidence type="ECO:0000313" key="5">
    <source>
        <dbReference type="Proteomes" id="UP001054892"/>
    </source>
</evidence>
<dbReference type="AlphaFoldDB" id="A0A6J4EB63"/>
<dbReference type="Proteomes" id="UP000509383">
    <property type="component" value="Chromosome"/>
</dbReference>
<sequence>MSRYEIAFSGQLVPGARLELVQANMAKLFQADAQRIAMLFSGRRIVIKNNLDEAAAEKYRATLERAGAVVDVVSMDVEIEEVELAPPPVQEPVAAPRAPVAQPSGEGAPVGRLKVAPRDEYMAAFAEVDAPDFGIAPVGADLQDAKAEAQAPKVDLSQFSLAPVGSDMGQAKAAPAAPPPDTSHLRIQE</sequence>
<dbReference type="Proteomes" id="UP001054892">
    <property type="component" value="Unassembled WGS sequence"/>
</dbReference>
<dbReference type="RefSeq" id="WP_173176039.1">
    <property type="nucleotide sequence ID" value="NZ_AP023189.1"/>
</dbReference>
<gene>
    <name evidence="2" type="ORF">TUM18999_47700</name>
    <name evidence="3" type="ORF">TUM20286_04380</name>
</gene>
<evidence type="ECO:0000313" key="2">
    <source>
        <dbReference type="EMBL" id="BCG26579.1"/>
    </source>
</evidence>
<evidence type="ECO:0000256" key="1">
    <source>
        <dbReference type="SAM" id="MobiDB-lite"/>
    </source>
</evidence>
<evidence type="ECO:0000313" key="3">
    <source>
        <dbReference type="EMBL" id="GJN50686.1"/>
    </source>
</evidence>
<dbReference type="KEGG" id="ptw:TUM18999_47700"/>
<dbReference type="EMBL" id="AP023189">
    <property type="protein sequence ID" value="BCG26579.1"/>
    <property type="molecule type" value="Genomic_DNA"/>
</dbReference>
<dbReference type="EMBL" id="BQKM01000001">
    <property type="protein sequence ID" value="GJN50686.1"/>
    <property type="molecule type" value="Genomic_DNA"/>
</dbReference>